<evidence type="ECO:0000256" key="11">
    <source>
        <dbReference type="ARBA" id="ARBA00048606"/>
    </source>
</evidence>
<reference evidence="42" key="1">
    <citation type="submission" date="2025-08" db="UniProtKB">
        <authorList>
            <consortium name="Ensembl"/>
        </authorList>
    </citation>
    <scope>IDENTIFICATION</scope>
</reference>
<evidence type="ECO:0000256" key="13">
    <source>
        <dbReference type="ARBA" id="ARBA00050403"/>
    </source>
</evidence>
<evidence type="ECO:0000256" key="3">
    <source>
        <dbReference type="ARBA" id="ARBA00012112"/>
    </source>
</evidence>
<dbReference type="PIRSF" id="PIRSF001221">
    <property type="entry name" value="Amidase_fungi"/>
    <property type="match status" value="1"/>
</dbReference>
<keyword evidence="4" id="KW-0597">Phosphoprotein</keyword>
<evidence type="ECO:0000256" key="27">
    <source>
        <dbReference type="ARBA" id="ARBA00052512"/>
    </source>
</evidence>
<feature type="active site" description="Charge relay system" evidence="38">
    <location>
        <position position="261"/>
    </location>
</feature>
<comment type="catalytic activity">
    <reaction evidence="8">
        <text>(9Z)-octadecenoate + glycine = N-(9Z-octadecenoyl)glycine + H2O</text>
        <dbReference type="Rhea" id="RHEA:51316"/>
        <dbReference type="ChEBI" id="CHEBI:15377"/>
        <dbReference type="ChEBI" id="CHEBI:30823"/>
        <dbReference type="ChEBI" id="CHEBI:57305"/>
        <dbReference type="ChEBI" id="CHEBI:133992"/>
    </reaction>
    <physiologicalReaction direction="right-to-left" evidence="8">
        <dbReference type="Rhea" id="RHEA:51318"/>
    </physiologicalReaction>
</comment>
<evidence type="ECO:0000256" key="34">
    <source>
        <dbReference type="ARBA" id="ARBA00073178"/>
    </source>
</evidence>
<dbReference type="OMA" id="LAWQEEL"/>
<dbReference type="AlphaFoldDB" id="A0A668T8B3"/>
<feature type="coiled-coil region" evidence="39">
    <location>
        <begin position="69"/>
        <end position="103"/>
    </location>
</feature>
<evidence type="ECO:0000256" key="18">
    <source>
        <dbReference type="ARBA" id="ARBA00051311"/>
    </source>
</evidence>
<sequence>MHNTPTAQTRQACRRVKTTVHLDFCILQPQDKDENHAEHELFTKRVKMDNWTAALLTGVACIVGYLVVRVKKISSLRQAEEKIKRARNRRDESLQRAEQAVLRYKESHPTTDSAFILTLSLSELTQQLKEGSLSPEDVLYSYMEKTLAVNKKLNCCTEILLESLDQLKTVGSNKDGLLYGVPVSIKENIAFKDHDCSCGVVINLDQPAEKDSVLVEVLKKQGAIPFVKTNLAQALISYDCSNPIYGQTVNPHNPQKTSGGSSGGEAALVGGGGSLLGIGTDLGGSIRLPSSFCGICGFKPTAQRLSLQGFRSIYRGQKSVASSAGPMARDVDSLALCMQALLCDHMFSLDPTVPPLPFNMEIYRSSRPLRIGYLENDGYLQPSPSMARGVREVKALLEQAGHTLVPYSPLKISQIVPELLIKGVYADGTATLLQKLKGGLLDPSLKQQVFTHSLPKWFKKILSFLLKPVSPRLSSIVSAICGVRSVSDLWKQHAAVEDYIQETIAHWRSCNIDVLLSPMIGPASRLLHADKLATAVSCTMLYNLLKFPAGVVTVSTVTAEDEEELKHYKGCYQDSLDKFLKEAVSGGEGLPVAVQCVALPWQDELCLRFMKEVEQLVKESKK</sequence>
<accession>A0A668T8B3</accession>
<evidence type="ECO:0000256" key="21">
    <source>
        <dbReference type="ARBA" id="ARBA00051492"/>
    </source>
</evidence>
<keyword evidence="40" id="KW-0472">Membrane</keyword>
<feature type="active site" description="Acyl-ester intermediate" evidence="38">
    <location>
        <position position="285"/>
    </location>
</feature>
<comment type="catalytic activity">
    <reaction evidence="22">
        <text>N-docosanoyl-taurine + H2O = docosanoate + taurine</text>
        <dbReference type="Rhea" id="RHEA:63156"/>
        <dbReference type="ChEBI" id="CHEBI:15377"/>
        <dbReference type="ChEBI" id="CHEBI:23858"/>
        <dbReference type="ChEBI" id="CHEBI:146196"/>
        <dbReference type="ChEBI" id="CHEBI:507393"/>
    </reaction>
    <physiologicalReaction direction="left-to-right" evidence="22">
        <dbReference type="Rhea" id="RHEA:63157"/>
    </physiologicalReaction>
</comment>
<dbReference type="PANTHER" id="PTHR45847:SF6">
    <property type="entry name" value="FATTY ACID AMIDE HYDROLASE"/>
    <property type="match status" value="1"/>
</dbReference>
<evidence type="ECO:0000256" key="5">
    <source>
        <dbReference type="ARBA" id="ARBA00022801"/>
    </source>
</evidence>
<evidence type="ECO:0000256" key="28">
    <source>
        <dbReference type="ARBA" id="ARBA00052514"/>
    </source>
</evidence>
<dbReference type="InterPro" id="IPR020556">
    <property type="entry name" value="Amidase_CS"/>
</dbReference>
<dbReference type="SUPFAM" id="SSF75304">
    <property type="entry name" value="Amidase signature (AS) enzymes"/>
    <property type="match status" value="1"/>
</dbReference>
<feature type="active site" description="Charge relay system" evidence="38">
    <location>
        <position position="186"/>
    </location>
</feature>
<feature type="domain" description="Amidase" evidence="41">
    <location>
        <begin position="138"/>
        <end position="607"/>
    </location>
</feature>
<comment type="catalytic activity">
    <reaction evidence="1">
        <text>(9Z)-octadecenamide + H2O = (9Z)-octadecenoate + NH4(+)</text>
        <dbReference type="Rhea" id="RHEA:26506"/>
        <dbReference type="ChEBI" id="CHEBI:15377"/>
        <dbReference type="ChEBI" id="CHEBI:28938"/>
        <dbReference type="ChEBI" id="CHEBI:30823"/>
        <dbReference type="ChEBI" id="CHEBI:116314"/>
        <dbReference type="EC" id="3.5.1.99"/>
    </reaction>
    <physiologicalReaction direction="left-to-right" evidence="1">
        <dbReference type="Rhea" id="RHEA:26507"/>
    </physiologicalReaction>
</comment>
<comment type="catalytic activity">
    <reaction evidence="25">
        <text>(9Z,12Z)-octadecadienamide + H2O = (9Z,12Z)-octadecadienoate + NH4(+)</text>
        <dbReference type="Rhea" id="RHEA:63020"/>
        <dbReference type="ChEBI" id="CHEBI:15377"/>
        <dbReference type="ChEBI" id="CHEBI:28938"/>
        <dbReference type="ChEBI" id="CHEBI:30245"/>
        <dbReference type="ChEBI" id="CHEBI:82984"/>
    </reaction>
    <physiologicalReaction direction="left-to-right" evidence="25">
        <dbReference type="Rhea" id="RHEA:63021"/>
    </physiologicalReaction>
</comment>
<evidence type="ECO:0000256" key="12">
    <source>
        <dbReference type="ARBA" id="ARBA00050294"/>
    </source>
</evidence>
<comment type="similarity">
    <text evidence="2">Belongs to the amidase family.</text>
</comment>
<evidence type="ECO:0000256" key="7">
    <source>
        <dbReference type="ARBA" id="ARBA00023098"/>
    </source>
</evidence>
<evidence type="ECO:0000256" key="33">
    <source>
        <dbReference type="ARBA" id="ARBA00052906"/>
    </source>
</evidence>
<dbReference type="RefSeq" id="XP_039462878.1">
    <property type="nucleotide sequence ID" value="XM_039606944.1"/>
</dbReference>
<keyword evidence="6" id="KW-0442">Lipid degradation</keyword>
<evidence type="ECO:0000256" key="26">
    <source>
        <dbReference type="ARBA" id="ARBA00052458"/>
    </source>
</evidence>
<evidence type="ECO:0000256" key="9">
    <source>
        <dbReference type="ARBA" id="ARBA00047476"/>
    </source>
</evidence>
<dbReference type="InterPro" id="IPR023631">
    <property type="entry name" value="Amidase_dom"/>
</dbReference>
<comment type="catalytic activity">
    <reaction evidence="10">
        <text>N-(9Z-octadecenoyl) ethanolamine + H2O = ethanolamine + (9Z)-octadecenoate</text>
        <dbReference type="Rhea" id="RHEA:45060"/>
        <dbReference type="ChEBI" id="CHEBI:15377"/>
        <dbReference type="ChEBI" id="CHEBI:30823"/>
        <dbReference type="ChEBI" id="CHEBI:57603"/>
        <dbReference type="ChEBI" id="CHEBI:71466"/>
    </reaction>
    <physiologicalReaction direction="left-to-right" evidence="10">
        <dbReference type="Rhea" id="RHEA:45061"/>
    </physiologicalReaction>
</comment>
<evidence type="ECO:0000256" key="31">
    <source>
        <dbReference type="ARBA" id="ARBA00052818"/>
    </source>
</evidence>
<comment type="catalytic activity">
    <reaction evidence="11">
        <text>N-(5Z,8Z,11Z,14Z-eicosatetraenoyl)-ethanolamine + H2O = ethanolamine + (5Z,8Z,11Z,14Z)-eicosatetraenoate</text>
        <dbReference type="Rhea" id="RHEA:26136"/>
        <dbReference type="ChEBI" id="CHEBI:2700"/>
        <dbReference type="ChEBI" id="CHEBI:15377"/>
        <dbReference type="ChEBI" id="CHEBI:32395"/>
        <dbReference type="ChEBI" id="CHEBI:57603"/>
        <dbReference type="EC" id="3.5.1.99"/>
    </reaction>
    <physiologicalReaction direction="left-to-right" evidence="11">
        <dbReference type="Rhea" id="RHEA:26137"/>
    </physiologicalReaction>
</comment>
<evidence type="ECO:0000256" key="36">
    <source>
        <dbReference type="ARBA" id="ARBA00077157"/>
    </source>
</evidence>
<keyword evidence="39" id="KW-0175">Coiled coil</keyword>
<reference evidence="42" key="2">
    <citation type="submission" date="2025-09" db="UniProtKB">
        <authorList>
            <consortium name="Ensembl"/>
        </authorList>
    </citation>
    <scope>IDENTIFICATION</scope>
</reference>
<evidence type="ECO:0000259" key="41">
    <source>
        <dbReference type="Pfam" id="PF01425"/>
    </source>
</evidence>
<keyword evidence="7" id="KW-0443">Lipid metabolism</keyword>
<evidence type="ECO:0000256" key="1">
    <source>
        <dbReference type="ARBA" id="ARBA00000208"/>
    </source>
</evidence>
<dbReference type="Gene3D" id="3.90.1300.10">
    <property type="entry name" value="Amidase signature (AS) domain"/>
    <property type="match status" value="1"/>
</dbReference>
<comment type="catalytic activity">
    <reaction evidence="33">
        <text>(15Z)-tetracosenamide + H2O = (15Z)-tetracosenoate + NH4(+)</text>
        <dbReference type="Rhea" id="RHEA:63028"/>
        <dbReference type="ChEBI" id="CHEBI:15377"/>
        <dbReference type="ChEBI" id="CHEBI:28938"/>
        <dbReference type="ChEBI" id="CHEBI:32392"/>
        <dbReference type="ChEBI" id="CHEBI:146166"/>
    </reaction>
    <physiologicalReaction direction="left-to-right" evidence="33">
        <dbReference type="Rhea" id="RHEA:63029"/>
    </physiologicalReaction>
</comment>
<name>A0A668T8B3_OREAU</name>
<dbReference type="PROSITE" id="PS00571">
    <property type="entry name" value="AMIDASES"/>
    <property type="match status" value="1"/>
</dbReference>
<comment type="catalytic activity">
    <reaction evidence="24">
        <text>(9Z,12Z,15Z)-octadecatrienamide + H2O = (9Z,12Z,15Z)-octadecatrienoate + NH4(+)</text>
        <dbReference type="Rhea" id="RHEA:62976"/>
        <dbReference type="ChEBI" id="CHEBI:15377"/>
        <dbReference type="ChEBI" id="CHEBI:28938"/>
        <dbReference type="ChEBI" id="CHEBI:32387"/>
        <dbReference type="ChEBI" id="CHEBI:142684"/>
    </reaction>
    <physiologicalReaction direction="left-to-right" evidence="24">
        <dbReference type="Rhea" id="RHEA:62977"/>
    </physiologicalReaction>
</comment>
<comment type="catalytic activity">
    <reaction evidence="21">
        <text>N-tetracosanoyl-taurine + H2O = tetracosanoate + taurine</text>
        <dbReference type="Rhea" id="RHEA:63140"/>
        <dbReference type="ChEBI" id="CHEBI:15377"/>
        <dbReference type="ChEBI" id="CHEBI:31014"/>
        <dbReference type="ChEBI" id="CHEBI:132049"/>
        <dbReference type="ChEBI" id="CHEBI:507393"/>
    </reaction>
    <physiologicalReaction direction="left-to-right" evidence="21">
        <dbReference type="Rhea" id="RHEA:63141"/>
    </physiologicalReaction>
</comment>
<comment type="catalytic activity">
    <reaction evidence="20">
        <text>N-octadecanoyl ethanolamine + H2O = octadecanoate + ethanolamine</text>
        <dbReference type="Rhea" id="RHEA:63124"/>
        <dbReference type="ChEBI" id="CHEBI:15377"/>
        <dbReference type="ChEBI" id="CHEBI:25629"/>
        <dbReference type="ChEBI" id="CHEBI:57603"/>
        <dbReference type="ChEBI" id="CHEBI:85299"/>
    </reaction>
    <physiologicalReaction direction="left-to-right" evidence="20">
        <dbReference type="Rhea" id="RHEA:63125"/>
    </physiologicalReaction>
</comment>
<evidence type="ECO:0000256" key="29">
    <source>
        <dbReference type="ARBA" id="ARBA00052634"/>
    </source>
</evidence>
<organism evidence="42 43">
    <name type="scientific">Oreochromis aureus</name>
    <name type="common">Israeli tilapia</name>
    <name type="synonym">Chromis aureus</name>
    <dbReference type="NCBI Taxonomy" id="47969"/>
    <lineage>
        <taxon>Eukaryota</taxon>
        <taxon>Metazoa</taxon>
        <taxon>Chordata</taxon>
        <taxon>Craniata</taxon>
        <taxon>Vertebrata</taxon>
        <taxon>Euteleostomi</taxon>
        <taxon>Actinopterygii</taxon>
        <taxon>Neopterygii</taxon>
        <taxon>Teleostei</taxon>
        <taxon>Neoteleostei</taxon>
        <taxon>Acanthomorphata</taxon>
        <taxon>Ovalentaria</taxon>
        <taxon>Cichlomorphae</taxon>
        <taxon>Cichliformes</taxon>
        <taxon>Cichlidae</taxon>
        <taxon>African cichlids</taxon>
        <taxon>Pseudocrenilabrinae</taxon>
        <taxon>Oreochromini</taxon>
        <taxon>Oreochromis</taxon>
    </lineage>
</organism>
<comment type="catalytic activity">
    <reaction evidence="23">
        <text>N-(9Z-octadecenoyl)-taurine + H2O = taurine + (9Z)-octadecenoate</text>
        <dbReference type="Rhea" id="RHEA:63148"/>
        <dbReference type="ChEBI" id="CHEBI:15377"/>
        <dbReference type="ChEBI" id="CHEBI:30823"/>
        <dbReference type="ChEBI" id="CHEBI:146191"/>
        <dbReference type="ChEBI" id="CHEBI:507393"/>
    </reaction>
    <physiologicalReaction direction="left-to-right" evidence="23">
        <dbReference type="Rhea" id="RHEA:63149"/>
    </physiologicalReaction>
</comment>
<comment type="catalytic activity">
    <reaction evidence="18">
        <text>(11Z)-eicosenamide + H2O = (11Z)-eicosenoate + NH4(+)</text>
        <dbReference type="Rhea" id="RHEA:63120"/>
        <dbReference type="ChEBI" id="CHEBI:15377"/>
        <dbReference type="ChEBI" id="CHEBI:28938"/>
        <dbReference type="ChEBI" id="CHEBI:32426"/>
        <dbReference type="ChEBI" id="CHEBI:146167"/>
    </reaction>
    <physiologicalReaction direction="left-to-right" evidence="18">
        <dbReference type="Rhea" id="RHEA:63121"/>
    </physiologicalReaction>
</comment>
<evidence type="ECO:0000256" key="37">
    <source>
        <dbReference type="ARBA" id="ARBA00077216"/>
    </source>
</evidence>
<evidence type="ECO:0000313" key="43">
    <source>
        <dbReference type="Proteomes" id="UP000472276"/>
    </source>
</evidence>
<evidence type="ECO:0000256" key="20">
    <source>
        <dbReference type="ARBA" id="ARBA00051454"/>
    </source>
</evidence>
<proteinExistence type="inferred from homology"/>
<evidence type="ECO:0000256" key="16">
    <source>
        <dbReference type="ARBA" id="ARBA00050992"/>
    </source>
</evidence>
<comment type="catalytic activity">
    <reaction evidence="14">
        <text>1-O-methyl-(5Z,8Z,11Z,14Z)-eicosatetraenoate + H2O = methanol + (5Z,8Z,11Z,14Z)-eicosatetraenoate + H(+)</text>
        <dbReference type="Rhea" id="RHEA:63052"/>
        <dbReference type="ChEBI" id="CHEBI:15377"/>
        <dbReference type="ChEBI" id="CHEBI:15378"/>
        <dbReference type="ChEBI" id="CHEBI:17790"/>
        <dbReference type="ChEBI" id="CHEBI:32395"/>
        <dbReference type="ChEBI" id="CHEBI:78033"/>
    </reaction>
    <physiologicalReaction direction="left-to-right" evidence="14">
        <dbReference type="Rhea" id="RHEA:63053"/>
    </physiologicalReaction>
</comment>
<dbReference type="FunFam" id="3.90.1300.10:FF:000001">
    <property type="entry name" value="Fatty-acid amide hydrolase 1"/>
    <property type="match status" value="1"/>
</dbReference>
<evidence type="ECO:0000256" key="14">
    <source>
        <dbReference type="ARBA" id="ARBA00050481"/>
    </source>
</evidence>
<comment type="catalytic activity">
    <reaction evidence="30">
        <text>N-(5Z,8Z,11Z,14Z)-eicosatetraenoyl-glycine + H2O = (5Z,8Z,11Z,14Z)-eicosatetraenoate + glycine</text>
        <dbReference type="Rhea" id="RHEA:64108"/>
        <dbReference type="ChEBI" id="CHEBI:15377"/>
        <dbReference type="ChEBI" id="CHEBI:32395"/>
        <dbReference type="ChEBI" id="CHEBI:57305"/>
        <dbReference type="ChEBI" id="CHEBI:59002"/>
    </reaction>
    <physiologicalReaction direction="left-to-right" evidence="30">
        <dbReference type="Rhea" id="RHEA:64109"/>
    </physiologicalReaction>
</comment>
<evidence type="ECO:0000256" key="8">
    <source>
        <dbReference type="ARBA" id="ARBA00047450"/>
    </source>
</evidence>
<comment type="catalytic activity">
    <reaction evidence="32">
        <text>(8Z,11Z,14Z)-eicosatrienamide + H2O = (8Z,11Z,14Z)-eicosatrienoate + NH4(+)</text>
        <dbReference type="Rhea" id="RHEA:62996"/>
        <dbReference type="ChEBI" id="CHEBI:15377"/>
        <dbReference type="ChEBI" id="CHEBI:28938"/>
        <dbReference type="ChEBI" id="CHEBI:71589"/>
        <dbReference type="ChEBI" id="CHEBI:146163"/>
    </reaction>
    <physiologicalReaction direction="left-to-right" evidence="32">
        <dbReference type="Rhea" id="RHEA:62997"/>
    </physiologicalReaction>
</comment>
<dbReference type="Pfam" id="PF01425">
    <property type="entry name" value="Amidase"/>
    <property type="match status" value="1"/>
</dbReference>
<keyword evidence="43" id="KW-1185">Reference proteome</keyword>
<comment type="catalytic activity">
    <reaction evidence="17">
        <text>(5Z,8Z,11Z,14Z)-eicosatetraenamide + H2O = (5Z,8Z,11Z,14Z)-eicosatetraenoate + NH4(+)</text>
        <dbReference type="Rhea" id="RHEA:63016"/>
        <dbReference type="ChEBI" id="CHEBI:15377"/>
        <dbReference type="ChEBI" id="CHEBI:28938"/>
        <dbReference type="ChEBI" id="CHEBI:32395"/>
        <dbReference type="ChEBI" id="CHEBI:137830"/>
    </reaction>
    <physiologicalReaction direction="left-to-right" evidence="17">
        <dbReference type="Rhea" id="RHEA:63017"/>
    </physiologicalReaction>
</comment>
<keyword evidence="5" id="KW-0378">Hydrolase</keyword>
<evidence type="ECO:0000256" key="15">
    <source>
        <dbReference type="ARBA" id="ARBA00050766"/>
    </source>
</evidence>
<comment type="catalytic activity">
    <reaction evidence="13">
        <text>(11Z,14Z)-eicosadienamide + H2O = (11Z,14Z)-eicosadienoate + NH4(+)</text>
        <dbReference type="Rhea" id="RHEA:63004"/>
        <dbReference type="ChEBI" id="CHEBI:15377"/>
        <dbReference type="ChEBI" id="CHEBI:28938"/>
        <dbReference type="ChEBI" id="CHEBI:77220"/>
        <dbReference type="ChEBI" id="CHEBI:146165"/>
    </reaction>
    <physiologicalReaction direction="left-to-right" evidence="13">
        <dbReference type="Rhea" id="RHEA:63005"/>
    </physiologicalReaction>
</comment>
<keyword evidence="40" id="KW-1133">Transmembrane helix</keyword>
<dbReference type="InterPro" id="IPR036928">
    <property type="entry name" value="AS_sf"/>
</dbReference>
<comment type="catalytic activity">
    <reaction evidence="12">
        <text>N-(5Z,8Z,11Z,14Z-eicosatetraenoyl)-L-serine + H2O = (5Z,8Z,11Z,14Z)-eicosatetraenoate + L-serine</text>
        <dbReference type="Rhea" id="RHEA:64116"/>
        <dbReference type="ChEBI" id="CHEBI:15377"/>
        <dbReference type="ChEBI" id="CHEBI:32395"/>
        <dbReference type="ChEBI" id="CHEBI:33384"/>
        <dbReference type="ChEBI" id="CHEBI:149697"/>
    </reaction>
    <physiologicalReaction direction="left-to-right" evidence="12">
        <dbReference type="Rhea" id="RHEA:64117"/>
    </physiologicalReaction>
</comment>
<comment type="catalytic activity">
    <reaction evidence="16">
        <text>N-(15Z-tetracosenoyl)-ethanolamine + H2O = (15Z)-tetracosenoate + ethanolamine</text>
        <dbReference type="Rhea" id="RHEA:63144"/>
        <dbReference type="ChEBI" id="CHEBI:15377"/>
        <dbReference type="ChEBI" id="CHEBI:32392"/>
        <dbReference type="ChEBI" id="CHEBI:57603"/>
        <dbReference type="ChEBI" id="CHEBI:146187"/>
    </reaction>
    <physiologicalReaction direction="left-to-right" evidence="16">
        <dbReference type="Rhea" id="RHEA:63145"/>
    </physiologicalReaction>
</comment>
<feature type="transmembrane region" description="Helical" evidence="40">
    <location>
        <begin position="51"/>
        <end position="68"/>
    </location>
</feature>
<dbReference type="InterPro" id="IPR052096">
    <property type="entry name" value="Endocannabinoid_amidase"/>
</dbReference>
<evidence type="ECO:0000256" key="19">
    <source>
        <dbReference type="ARBA" id="ARBA00051346"/>
    </source>
</evidence>
<dbReference type="GO" id="GO:0004040">
    <property type="term" value="F:amidase activity"/>
    <property type="evidence" value="ECO:0007669"/>
    <property type="project" value="TreeGrafter"/>
</dbReference>
<evidence type="ECO:0000313" key="42">
    <source>
        <dbReference type="Ensembl" id="ENSOABP00000023314.2"/>
    </source>
</evidence>
<comment type="catalytic activity">
    <reaction evidence="28">
        <text>N-(15Z-tetracosenoyl)-taurine + H2O = (15Z)-tetracosenoate + taurine</text>
        <dbReference type="Rhea" id="RHEA:63160"/>
        <dbReference type="ChEBI" id="CHEBI:15377"/>
        <dbReference type="ChEBI" id="CHEBI:32392"/>
        <dbReference type="ChEBI" id="CHEBI:146198"/>
        <dbReference type="ChEBI" id="CHEBI:507393"/>
    </reaction>
    <physiologicalReaction direction="left-to-right" evidence="28">
        <dbReference type="Rhea" id="RHEA:63161"/>
    </physiologicalReaction>
</comment>
<keyword evidence="40" id="KW-0812">Transmembrane</keyword>
<evidence type="ECO:0000256" key="24">
    <source>
        <dbReference type="ARBA" id="ARBA00052337"/>
    </source>
</evidence>
<comment type="catalytic activity">
    <reaction evidence="19">
        <text>N-(9Z-hexadecenoyl) ethanolamine + H2O = (9Z)-hexadecenoate + ethanolamine</text>
        <dbReference type="Rhea" id="RHEA:35563"/>
        <dbReference type="ChEBI" id="CHEBI:15377"/>
        <dbReference type="ChEBI" id="CHEBI:32372"/>
        <dbReference type="ChEBI" id="CHEBI:57603"/>
        <dbReference type="ChEBI" id="CHEBI:71465"/>
    </reaction>
    <physiologicalReaction direction="left-to-right" evidence="19">
        <dbReference type="Rhea" id="RHEA:35564"/>
    </physiologicalReaction>
</comment>
<evidence type="ECO:0000256" key="6">
    <source>
        <dbReference type="ARBA" id="ARBA00022963"/>
    </source>
</evidence>
<evidence type="ECO:0000256" key="2">
    <source>
        <dbReference type="ARBA" id="ARBA00009199"/>
    </source>
</evidence>
<evidence type="ECO:0000256" key="25">
    <source>
        <dbReference type="ARBA" id="ARBA00052426"/>
    </source>
</evidence>
<evidence type="ECO:0000256" key="17">
    <source>
        <dbReference type="ARBA" id="ARBA00051200"/>
    </source>
</evidence>
<comment type="catalytic activity">
    <reaction evidence="26">
        <text>N-docosanoyl-ethanolamine + H2O = docosanoate + ethanolamine</text>
        <dbReference type="Rhea" id="RHEA:63128"/>
        <dbReference type="ChEBI" id="CHEBI:15377"/>
        <dbReference type="ChEBI" id="CHEBI:23858"/>
        <dbReference type="ChEBI" id="CHEBI:57603"/>
        <dbReference type="ChEBI" id="CHEBI:146186"/>
    </reaction>
    <physiologicalReaction direction="left-to-right" evidence="26">
        <dbReference type="Rhea" id="RHEA:63129"/>
    </physiologicalReaction>
</comment>
<evidence type="ECO:0000256" key="40">
    <source>
        <dbReference type="SAM" id="Phobius"/>
    </source>
</evidence>
<dbReference type="Ensembl" id="ENSOABT00000024006.2">
    <property type="protein sequence ID" value="ENSOABP00000023314.2"/>
    <property type="gene ID" value="ENSOABG00000011208.2"/>
</dbReference>
<dbReference type="GO" id="GO:0009062">
    <property type="term" value="P:fatty acid catabolic process"/>
    <property type="evidence" value="ECO:0007669"/>
    <property type="project" value="TreeGrafter"/>
</dbReference>
<evidence type="ECO:0000256" key="39">
    <source>
        <dbReference type="SAM" id="Coils"/>
    </source>
</evidence>
<evidence type="ECO:0000256" key="32">
    <source>
        <dbReference type="ARBA" id="ARBA00052857"/>
    </source>
</evidence>
<dbReference type="Proteomes" id="UP000472276">
    <property type="component" value="Unassembled WGS sequence"/>
</dbReference>
<dbReference type="KEGG" id="oau:116333305"/>
<evidence type="ECO:0000256" key="23">
    <source>
        <dbReference type="ARBA" id="ARBA00052289"/>
    </source>
</evidence>
<evidence type="ECO:0000256" key="35">
    <source>
        <dbReference type="ARBA" id="ARBA00077111"/>
    </source>
</evidence>
<evidence type="ECO:0000256" key="30">
    <source>
        <dbReference type="ARBA" id="ARBA00052709"/>
    </source>
</evidence>
<evidence type="ECO:0000256" key="38">
    <source>
        <dbReference type="PIRSR" id="PIRSR001221-1"/>
    </source>
</evidence>
<evidence type="ECO:0000256" key="22">
    <source>
        <dbReference type="ARBA" id="ARBA00051914"/>
    </source>
</evidence>
<comment type="catalytic activity">
    <reaction evidence="29">
        <text>N-tricosanoyl-taurine + H2O = tricosanoate + taurine</text>
        <dbReference type="Rhea" id="RHEA:63164"/>
        <dbReference type="ChEBI" id="CHEBI:15377"/>
        <dbReference type="ChEBI" id="CHEBI:79007"/>
        <dbReference type="ChEBI" id="CHEBI:146197"/>
        <dbReference type="ChEBI" id="CHEBI:507393"/>
    </reaction>
    <physiologicalReaction direction="left-to-right" evidence="29">
        <dbReference type="Rhea" id="RHEA:63165"/>
    </physiologicalReaction>
</comment>
<dbReference type="GeneID" id="116333305"/>
<evidence type="ECO:0000256" key="10">
    <source>
        <dbReference type="ARBA" id="ARBA00048052"/>
    </source>
</evidence>
<evidence type="ECO:0000256" key="4">
    <source>
        <dbReference type="ARBA" id="ARBA00022553"/>
    </source>
</evidence>
<dbReference type="GO" id="GO:0017064">
    <property type="term" value="F:fatty acid amide hydrolase activity"/>
    <property type="evidence" value="ECO:0007669"/>
    <property type="project" value="UniProtKB-EC"/>
</dbReference>
<comment type="catalytic activity">
    <reaction evidence="27">
        <text>(6Z)-octadecenamide + H2O = (6Z)-octadecenoate + NH4(+)</text>
        <dbReference type="Rhea" id="RHEA:63008"/>
        <dbReference type="ChEBI" id="CHEBI:15377"/>
        <dbReference type="ChEBI" id="CHEBI:28938"/>
        <dbReference type="ChEBI" id="CHEBI:32375"/>
        <dbReference type="ChEBI" id="CHEBI:146168"/>
    </reaction>
    <physiologicalReaction direction="left-to-right" evidence="27">
        <dbReference type="Rhea" id="RHEA:63009"/>
    </physiologicalReaction>
</comment>
<comment type="catalytic activity">
    <reaction evidence="9">
        <text>2-(5Z,8Z,11Z,14Z-eicosatetraenoyl)-glycerol + H2O = glycerol + (5Z,8Z,11Z,14Z)-eicosatetraenoate + H(+)</text>
        <dbReference type="Rhea" id="RHEA:26132"/>
        <dbReference type="ChEBI" id="CHEBI:15377"/>
        <dbReference type="ChEBI" id="CHEBI:15378"/>
        <dbReference type="ChEBI" id="CHEBI:17754"/>
        <dbReference type="ChEBI" id="CHEBI:32395"/>
        <dbReference type="ChEBI" id="CHEBI:52392"/>
    </reaction>
    <physiologicalReaction direction="left-to-right" evidence="9">
        <dbReference type="Rhea" id="RHEA:26133"/>
    </physiologicalReaction>
</comment>
<comment type="catalytic activity">
    <reaction evidence="15">
        <text>tetradecamide + H2O = tetradecanoate + NH4(+)</text>
        <dbReference type="Rhea" id="RHEA:62992"/>
        <dbReference type="ChEBI" id="CHEBI:15377"/>
        <dbReference type="ChEBI" id="CHEBI:28938"/>
        <dbReference type="ChEBI" id="CHEBI:30807"/>
        <dbReference type="ChEBI" id="CHEBI:137125"/>
    </reaction>
    <physiologicalReaction direction="left-to-right" evidence="15">
        <dbReference type="Rhea" id="RHEA:62993"/>
    </physiologicalReaction>
</comment>
<dbReference type="EC" id="3.5.1.99" evidence="3"/>
<protein>
    <recommendedName>
        <fullName evidence="34">Fatty-acid amide hydrolase 1</fullName>
        <ecNumber evidence="3">3.5.1.99</ecNumber>
    </recommendedName>
    <alternativeName>
        <fullName evidence="37">Anandamide amidohydrolase 1</fullName>
    </alternativeName>
    <alternativeName>
        <fullName evidence="35">Fatty acid ester hydrolase</fullName>
    </alternativeName>
    <alternativeName>
        <fullName evidence="36">Oleamide hydrolase 1</fullName>
    </alternativeName>
</protein>
<gene>
    <name evidence="42" type="primary">LOC116333305</name>
</gene>
<comment type="catalytic activity">
    <reaction evidence="31">
        <text>(11Z,14Z,17Z)-eicosatrienamide + H2O = (11Z,14Z,17Z)-eicosatrienoate + NH4(+)</text>
        <dbReference type="Rhea" id="RHEA:63000"/>
        <dbReference type="ChEBI" id="CHEBI:15377"/>
        <dbReference type="ChEBI" id="CHEBI:28938"/>
        <dbReference type="ChEBI" id="CHEBI:77223"/>
        <dbReference type="ChEBI" id="CHEBI:146164"/>
    </reaction>
    <physiologicalReaction direction="left-to-right" evidence="31">
        <dbReference type="Rhea" id="RHEA:63001"/>
    </physiologicalReaction>
</comment>
<dbReference type="PANTHER" id="PTHR45847">
    <property type="entry name" value="FATTY ACID AMIDE HYDROLASE"/>
    <property type="match status" value="1"/>
</dbReference>